<dbReference type="Proteomes" id="UP000286100">
    <property type="component" value="Unassembled WGS sequence"/>
</dbReference>
<proteinExistence type="predicted"/>
<evidence type="ECO:0008006" key="4">
    <source>
        <dbReference type="Google" id="ProtNLM"/>
    </source>
</evidence>
<gene>
    <name evidence="2" type="ORF">D3876_17490</name>
</gene>
<organism evidence="2 3">
    <name type="scientific">Sphingomonas cavernae</name>
    <dbReference type="NCBI Taxonomy" id="2320861"/>
    <lineage>
        <taxon>Bacteria</taxon>
        <taxon>Pseudomonadati</taxon>
        <taxon>Pseudomonadota</taxon>
        <taxon>Alphaproteobacteria</taxon>
        <taxon>Sphingomonadales</taxon>
        <taxon>Sphingomonadaceae</taxon>
        <taxon>Sphingomonas</taxon>
    </lineage>
</organism>
<dbReference type="OrthoDB" id="594865at2"/>
<name>A0A418W6P8_9SPHN</name>
<feature type="signal peptide" evidence="1">
    <location>
        <begin position="1"/>
        <end position="25"/>
    </location>
</feature>
<dbReference type="RefSeq" id="WP_119764688.1">
    <property type="nucleotide sequence ID" value="NZ_QYUM01000004.1"/>
</dbReference>
<evidence type="ECO:0000256" key="1">
    <source>
        <dbReference type="SAM" id="SignalP"/>
    </source>
</evidence>
<sequence length="266" mass="28899">MRLFGSAAAACAVTFIMLNPVTATAATPNDLSDLVGARAGQAEGQIEARGYYLADSRKGSENSYTYWWNASRKVCARVTTSDGRYAAIQSTGASDCNQKGGSDGTAAAVAIGAAALIGAIALSHKSHDHDDGNHYNDQNREGDYERGYRDGLYNQSYHNYSRTDAYSEGYAAGVRQRGYETSYRPGYYNGGGYGGYVNVNDLVGRSRIDGETELSRRGFVTTDSNKTDYDGRYTTWWRASSEQCITVNTRGGSVYSVNSVRPRNCK</sequence>
<keyword evidence="3" id="KW-1185">Reference proteome</keyword>
<evidence type="ECO:0000313" key="3">
    <source>
        <dbReference type="Proteomes" id="UP000286100"/>
    </source>
</evidence>
<evidence type="ECO:0000313" key="2">
    <source>
        <dbReference type="EMBL" id="RJF85692.1"/>
    </source>
</evidence>
<dbReference type="AlphaFoldDB" id="A0A418W6P8"/>
<accession>A0A418W6P8</accession>
<keyword evidence="1" id="KW-0732">Signal</keyword>
<feature type="chain" id="PRO_5019005178" description="17 kDa surface antigen" evidence="1">
    <location>
        <begin position="26"/>
        <end position="266"/>
    </location>
</feature>
<protein>
    <recommendedName>
        <fullName evidence="4">17 kDa surface antigen</fullName>
    </recommendedName>
</protein>
<reference evidence="2 3" key="1">
    <citation type="submission" date="2018-09" db="EMBL/GenBank/DDBJ databases">
        <authorList>
            <person name="Zhu H."/>
        </authorList>
    </citation>
    <scope>NUCLEOTIDE SEQUENCE [LARGE SCALE GENOMIC DNA]</scope>
    <source>
        <strain evidence="2 3">K2R01-6</strain>
    </source>
</reference>
<dbReference type="EMBL" id="QYUM01000004">
    <property type="protein sequence ID" value="RJF85692.1"/>
    <property type="molecule type" value="Genomic_DNA"/>
</dbReference>
<comment type="caution">
    <text evidence="2">The sequence shown here is derived from an EMBL/GenBank/DDBJ whole genome shotgun (WGS) entry which is preliminary data.</text>
</comment>